<keyword evidence="1" id="KW-0808">Transferase</keyword>
<evidence type="ECO:0000313" key="1">
    <source>
        <dbReference type="EMBL" id="QBK86905.1"/>
    </source>
</evidence>
<keyword evidence="1" id="KW-0418">Kinase</keyword>
<dbReference type="EMBL" id="MK500338">
    <property type="protein sequence ID" value="QBK86905.1"/>
    <property type="molecule type" value="Genomic_DNA"/>
</dbReference>
<reference evidence="1" key="1">
    <citation type="journal article" date="2019" name="MBio">
        <title>Virus Genomes from Deep Sea Sediments Expand the Ocean Megavirome and Support Independent Origins of Viral Gigantism.</title>
        <authorList>
            <person name="Backstrom D."/>
            <person name="Yutin N."/>
            <person name="Jorgensen S.L."/>
            <person name="Dharamshi J."/>
            <person name="Homa F."/>
            <person name="Zaremba-Niedwiedzka K."/>
            <person name="Spang A."/>
            <person name="Wolf Y.I."/>
            <person name="Koonin E.V."/>
            <person name="Ettema T.J."/>
        </authorList>
    </citation>
    <scope>NUCLEOTIDE SEQUENCE</scope>
</reference>
<dbReference type="GO" id="GO:0016301">
    <property type="term" value="F:kinase activity"/>
    <property type="evidence" value="ECO:0007669"/>
    <property type="project" value="UniProtKB-KW"/>
</dbReference>
<proteinExistence type="predicted"/>
<accession>A0A481YVS9</accession>
<name>A0A481YVS9_9VIRU</name>
<protein>
    <submittedName>
        <fullName evidence="1">RNA ligase with polynucleotide kinase domain</fullName>
    </submittedName>
</protein>
<sequence length="360" mass="39352">MPQQFRADLCKLLGVGAEHGANLEIRDVVGDLTLVHYVAPTPGTAHVRGTIVDTAAGTIVCPAFPHVPEYGADEVEGLKFDASYTVAEAHEGIVLRAFRHGGRWQVATHHRIASGDKIYSKFLSVWEADGPTKWSDVFHADKCYFLLLCHASARVVSAGRTALFHIATLTRAEETWRVDVARDSGLLSIPRMLRQLVKMEIPDKAALAAAAAAAPAKDCAGLLVANEAFSVCYRVVSPEYRELCRLRGDGPIFQRFRELHAAGDDAGRGRLAGLYPDEHADYANAVARLPKYLAALHRRRFVDREFLRLPGSEFHIVSRAEQDRANGTPIGDAIEGILRTSTPQQVAGMVGRSVNGRAER</sequence>
<keyword evidence="1" id="KW-0436">Ligase</keyword>
<dbReference type="GO" id="GO:0016874">
    <property type="term" value="F:ligase activity"/>
    <property type="evidence" value="ECO:0007669"/>
    <property type="project" value="UniProtKB-KW"/>
</dbReference>
<gene>
    <name evidence="1" type="ORF">LCMAC103_02430</name>
</gene>
<organism evidence="1">
    <name type="scientific">Marseillevirus LCMAC103</name>
    <dbReference type="NCBI Taxonomy" id="2506604"/>
    <lineage>
        <taxon>Viruses</taxon>
        <taxon>Varidnaviria</taxon>
        <taxon>Bamfordvirae</taxon>
        <taxon>Nucleocytoviricota</taxon>
        <taxon>Megaviricetes</taxon>
        <taxon>Pimascovirales</taxon>
        <taxon>Pimascovirales incertae sedis</taxon>
        <taxon>Marseilleviridae</taxon>
    </lineage>
</organism>